<protein>
    <submittedName>
        <fullName evidence="2">Uncharacterized protein</fullName>
    </submittedName>
</protein>
<evidence type="ECO:0000313" key="2">
    <source>
        <dbReference type="EMBL" id="MFB9075660.1"/>
    </source>
</evidence>
<reference evidence="2 3" key="1">
    <citation type="submission" date="2024-09" db="EMBL/GenBank/DDBJ databases">
        <authorList>
            <person name="Sun Q."/>
            <person name="Mori K."/>
        </authorList>
    </citation>
    <scope>NUCLEOTIDE SEQUENCE [LARGE SCALE GENOMIC DNA]</scope>
    <source>
        <strain evidence="2 3">CCM 7609</strain>
    </source>
</reference>
<dbReference type="Proteomes" id="UP001589575">
    <property type="component" value="Unassembled WGS sequence"/>
</dbReference>
<keyword evidence="3" id="KW-1185">Reference proteome</keyword>
<evidence type="ECO:0000313" key="3">
    <source>
        <dbReference type="Proteomes" id="UP001589575"/>
    </source>
</evidence>
<name>A0ABV5G9R7_9MICC</name>
<gene>
    <name evidence="2" type="ORF">ACFFX0_32645</name>
</gene>
<feature type="region of interest" description="Disordered" evidence="1">
    <location>
        <begin position="1"/>
        <end position="54"/>
    </location>
</feature>
<sequence length="54" mass="5894">MPAYRQRTYGEVSSKIDTRGWSPGVSKLSLQSPVPSSQTRSSPYEAVVPSPVIQ</sequence>
<accession>A0ABV5G9R7</accession>
<feature type="compositionally biased region" description="Polar residues" evidence="1">
    <location>
        <begin position="28"/>
        <end position="42"/>
    </location>
</feature>
<dbReference type="EMBL" id="JBHMFI010000023">
    <property type="protein sequence ID" value="MFB9075660.1"/>
    <property type="molecule type" value="Genomic_DNA"/>
</dbReference>
<comment type="caution">
    <text evidence="2">The sequence shown here is derived from an EMBL/GenBank/DDBJ whole genome shotgun (WGS) entry which is preliminary data.</text>
</comment>
<organism evidence="2 3">
    <name type="scientific">Citricoccus parietis</name>
    <dbReference type="NCBI Taxonomy" id="592307"/>
    <lineage>
        <taxon>Bacteria</taxon>
        <taxon>Bacillati</taxon>
        <taxon>Actinomycetota</taxon>
        <taxon>Actinomycetes</taxon>
        <taxon>Micrococcales</taxon>
        <taxon>Micrococcaceae</taxon>
        <taxon>Citricoccus</taxon>
    </lineage>
</organism>
<evidence type="ECO:0000256" key="1">
    <source>
        <dbReference type="SAM" id="MobiDB-lite"/>
    </source>
</evidence>
<proteinExistence type="predicted"/>